<keyword evidence="6" id="KW-1185">Reference proteome</keyword>
<dbReference type="GO" id="GO:0004805">
    <property type="term" value="F:trehalose-phosphatase activity"/>
    <property type="evidence" value="ECO:0007669"/>
    <property type="project" value="UniProtKB-EC"/>
</dbReference>
<name>A0A2A2H3B8_METBR</name>
<evidence type="ECO:0000256" key="3">
    <source>
        <dbReference type="ARBA" id="ARBA00022801"/>
    </source>
</evidence>
<evidence type="ECO:0000256" key="2">
    <source>
        <dbReference type="ARBA" id="ARBA00008770"/>
    </source>
</evidence>
<dbReference type="UniPathway" id="UPA00299"/>
<dbReference type="InterPro" id="IPR044651">
    <property type="entry name" value="OTSB-like"/>
</dbReference>
<dbReference type="PANTHER" id="PTHR43768:SF3">
    <property type="entry name" value="TREHALOSE 6-PHOSPHATE PHOSPHATASE"/>
    <property type="match status" value="1"/>
</dbReference>
<reference evidence="5 6" key="1">
    <citation type="journal article" date="2017" name="BMC Genomics">
        <title>Genomic analysis of methanogenic archaea reveals a shift towards energy conservation.</title>
        <authorList>
            <person name="Gilmore S.P."/>
            <person name="Henske J.K."/>
            <person name="Sexton J.A."/>
            <person name="Solomon K.V."/>
            <person name="Seppala S."/>
            <person name="Yoo J.I."/>
            <person name="Huyett L.M."/>
            <person name="Pressman A."/>
            <person name="Cogan J.Z."/>
            <person name="Kivenson V."/>
            <person name="Peng X."/>
            <person name="Tan Y."/>
            <person name="Valentine D.L."/>
            <person name="O'Malley M.A."/>
        </authorList>
    </citation>
    <scope>NUCLEOTIDE SEQUENCE [LARGE SCALE GENOMIC DNA]</scope>
    <source>
        <strain evidence="5 6">M.o.H.</strain>
    </source>
</reference>
<dbReference type="InterPro" id="IPR003337">
    <property type="entry name" value="Trehalose_PPase"/>
</dbReference>
<evidence type="ECO:0000313" key="6">
    <source>
        <dbReference type="Proteomes" id="UP000217784"/>
    </source>
</evidence>
<dbReference type="InterPro" id="IPR023214">
    <property type="entry name" value="HAD_sf"/>
</dbReference>
<accession>A0A2A2H3B8</accession>
<dbReference type="SUPFAM" id="SSF56784">
    <property type="entry name" value="HAD-like"/>
    <property type="match status" value="1"/>
</dbReference>
<dbReference type="GO" id="GO:0046872">
    <property type="term" value="F:metal ion binding"/>
    <property type="evidence" value="ECO:0007669"/>
    <property type="project" value="UniProtKB-KW"/>
</dbReference>
<dbReference type="PANTHER" id="PTHR43768">
    <property type="entry name" value="TREHALOSE 6-PHOSPHATE PHOSPHATASE"/>
    <property type="match status" value="1"/>
</dbReference>
<protein>
    <recommendedName>
        <fullName evidence="4">Trehalose 6-phosphate phosphatase</fullName>
        <ecNumber evidence="4">3.1.3.12</ecNumber>
    </recommendedName>
</protein>
<dbReference type="Proteomes" id="UP000217784">
    <property type="component" value="Unassembled WGS sequence"/>
</dbReference>
<dbReference type="InterPro" id="IPR036412">
    <property type="entry name" value="HAD-like_sf"/>
</dbReference>
<comment type="caution">
    <text evidence="5">The sequence shown here is derived from an EMBL/GenBank/DDBJ whole genome shotgun (WGS) entry which is preliminary data.</text>
</comment>
<organism evidence="5 6">
    <name type="scientific">Methanobacterium bryantii</name>
    <dbReference type="NCBI Taxonomy" id="2161"/>
    <lineage>
        <taxon>Archaea</taxon>
        <taxon>Methanobacteriati</taxon>
        <taxon>Methanobacteriota</taxon>
        <taxon>Methanomada group</taxon>
        <taxon>Methanobacteria</taxon>
        <taxon>Methanobacteriales</taxon>
        <taxon>Methanobacteriaceae</taxon>
        <taxon>Methanobacterium</taxon>
    </lineage>
</organism>
<dbReference type="EC" id="3.1.3.12" evidence="4"/>
<sequence>MPKYLFDYLNEFEDFREDEKTAIITDIDGTISKIVLDPYEATITQIMRATLEKLVDKFQLVGIITGRNVKNAKEMLEVGGLLYIGSHGLEYLKDDEIHIEGEVEEYLPLIQKIAQNIQAEEELCNIKNILFQEKGLCFTVHYRKCEDPQGTHRKILDVINGLEGLERFKVTEGRKVVEIRPKIGHDKGTILEKLIFENDVEKIIYLGDDVTDVDAFNKLNELKENGKVNGAGIVVVSEEVPEFVKENASFYVNGVDEVQKFFNWLLEN</sequence>
<dbReference type="EMBL" id="LMVM01000037">
    <property type="protein sequence ID" value="PAV03790.1"/>
    <property type="molecule type" value="Genomic_DNA"/>
</dbReference>
<proteinExistence type="inferred from homology"/>
<dbReference type="NCBIfam" id="TIGR01484">
    <property type="entry name" value="HAD-SF-IIB"/>
    <property type="match status" value="1"/>
</dbReference>
<dbReference type="GO" id="GO:0005992">
    <property type="term" value="P:trehalose biosynthetic process"/>
    <property type="evidence" value="ECO:0007669"/>
    <property type="project" value="UniProtKB-UniPathway"/>
</dbReference>
<dbReference type="Gene3D" id="3.30.70.1020">
    <property type="entry name" value="Trehalose-6-phosphate phosphatase related protein, domain 2"/>
    <property type="match status" value="1"/>
</dbReference>
<dbReference type="NCBIfam" id="TIGR00685">
    <property type="entry name" value="T6PP"/>
    <property type="match status" value="1"/>
</dbReference>
<comment type="similarity">
    <text evidence="2 4">Belongs to the trehalose phosphatase family.</text>
</comment>
<keyword evidence="4" id="KW-0479">Metal-binding</keyword>
<dbReference type="Pfam" id="PF02358">
    <property type="entry name" value="Trehalose_PPase"/>
    <property type="match status" value="1"/>
</dbReference>
<comment type="pathway">
    <text evidence="1 4">Glycan biosynthesis; trehalose biosynthesis.</text>
</comment>
<comment type="cofactor">
    <cofactor evidence="4">
        <name>Mg(2+)</name>
        <dbReference type="ChEBI" id="CHEBI:18420"/>
    </cofactor>
</comment>
<gene>
    <name evidence="5" type="ORF">ASJ80_02170</name>
</gene>
<evidence type="ECO:0000256" key="4">
    <source>
        <dbReference type="RuleBase" id="RU361117"/>
    </source>
</evidence>
<dbReference type="InterPro" id="IPR006379">
    <property type="entry name" value="HAD-SF_hydro_IIB"/>
</dbReference>
<evidence type="ECO:0000313" key="5">
    <source>
        <dbReference type="EMBL" id="PAV03790.1"/>
    </source>
</evidence>
<dbReference type="OrthoDB" id="70105at2157"/>
<keyword evidence="4" id="KW-0460">Magnesium</keyword>
<evidence type="ECO:0000256" key="1">
    <source>
        <dbReference type="ARBA" id="ARBA00005199"/>
    </source>
</evidence>
<comment type="catalytic activity">
    <reaction evidence="4">
        <text>alpha,alpha-trehalose 6-phosphate + H2O = alpha,alpha-trehalose + phosphate</text>
        <dbReference type="Rhea" id="RHEA:23420"/>
        <dbReference type="ChEBI" id="CHEBI:15377"/>
        <dbReference type="ChEBI" id="CHEBI:16551"/>
        <dbReference type="ChEBI" id="CHEBI:43474"/>
        <dbReference type="ChEBI" id="CHEBI:58429"/>
        <dbReference type="EC" id="3.1.3.12"/>
    </reaction>
</comment>
<comment type="function">
    <text evidence="4">Removes the phosphate from trehalose 6-phosphate to produce free trehalose.</text>
</comment>
<dbReference type="Gene3D" id="3.40.50.1000">
    <property type="entry name" value="HAD superfamily/HAD-like"/>
    <property type="match status" value="1"/>
</dbReference>
<keyword evidence="3 4" id="KW-0378">Hydrolase</keyword>
<dbReference type="AlphaFoldDB" id="A0A2A2H3B8"/>
<dbReference type="RefSeq" id="WP_069581805.1">
    <property type="nucleotide sequence ID" value="NZ_LMVM01000037.1"/>
</dbReference>